<dbReference type="Proteomes" id="UP000643279">
    <property type="component" value="Unassembled WGS sequence"/>
</dbReference>
<gene>
    <name evidence="2" type="ORF">GCM10007170_37380</name>
</gene>
<reference evidence="3" key="1">
    <citation type="journal article" date="2019" name="Int. J. Syst. Evol. Microbiol.">
        <title>The Global Catalogue of Microorganisms (GCM) 10K type strain sequencing project: providing services to taxonomists for standard genome sequencing and annotation.</title>
        <authorList>
            <consortium name="The Broad Institute Genomics Platform"/>
            <consortium name="The Broad Institute Genome Sequencing Center for Infectious Disease"/>
            <person name="Wu L."/>
            <person name="Ma J."/>
        </authorList>
    </citation>
    <scope>NUCLEOTIDE SEQUENCE [LARGE SCALE GENOMIC DNA]</scope>
    <source>
        <strain evidence="3">CGMCC 1.12778</strain>
    </source>
</reference>
<evidence type="ECO:0000313" key="2">
    <source>
        <dbReference type="EMBL" id="GGI00378.1"/>
    </source>
</evidence>
<accession>A0ABQ2AWU7</accession>
<keyword evidence="3" id="KW-1185">Reference proteome</keyword>
<comment type="caution">
    <text evidence="2">The sequence shown here is derived from an EMBL/GenBank/DDBJ whole genome shotgun (WGS) entry which is preliminary data.</text>
</comment>
<keyword evidence="1" id="KW-1133">Transmembrane helix</keyword>
<keyword evidence="1" id="KW-0812">Transmembrane</keyword>
<proteinExistence type="predicted"/>
<protein>
    <submittedName>
        <fullName evidence="2">Uncharacterized protein</fullName>
    </submittedName>
</protein>
<name>A0ABQ2AWU7_9MICC</name>
<organism evidence="2 3">
    <name type="scientific">Arthrobacter liuii</name>
    <dbReference type="NCBI Taxonomy" id="1476996"/>
    <lineage>
        <taxon>Bacteria</taxon>
        <taxon>Bacillati</taxon>
        <taxon>Actinomycetota</taxon>
        <taxon>Actinomycetes</taxon>
        <taxon>Micrococcales</taxon>
        <taxon>Micrococcaceae</taxon>
        <taxon>Arthrobacter</taxon>
    </lineage>
</organism>
<sequence length="74" mass="8209">MGEAVVFVLVAAAWFVFRKRIAAYQVFLITEKFKILPGRDKAEQLRGMELLGTLFGALLFVAGVLLIVLHTMLG</sequence>
<dbReference type="RefSeq" id="WP_188573041.1">
    <property type="nucleotide sequence ID" value="NZ_BMFW01000026.1"/>
</dbReference>
<dbReference type="EMBL" id="BMFW01000026">
    <property type="protein sequence ID" value="GGI00378.1"/>
    <property type="molecule type" value="Genomic_DNA"/>
</dbReference>
<keyword evidence="1" id="KW-0472">Membrane</keyword>
<evidence type="ECO:0000313" key="3">
    <source>
        <dbReference type="Proteomes" id="UP000643279"/>
    </source>
</evidence>
<evidence type="ECO:0000256" key="1">
    <source>
        <dbReference type="SAM" id="Phobius"/>
    </source>
</evidence>
<feature type="transmembrane region" description="Helical" evidence="1">
    <location>
        <begin position="47"/>
        <end position="69"/>
    </location>
</feature>